<evidence type="ECO:0000256" key="1">
    <source>
        <dbReference type="SAM" id="SignalP"/>
    </source>
</evidence>
<dbReference type="Proteomes" id="UP000064893">
    <property type="component" value="Chromosome"/>
</dbReference>
<feature type="signal peptide" evidence="1">
    <location>
        <begin position="1"/>
        <end position="21"/>
    </location>
</feature>
<evidence type="ECO:0000313" key="2">
    <source>
        <dbReference type="EMBL" id="ALO14290.1"/>
    </source>
</evidence>
<reference evidence="2 3" key="1">
    <citation type="submission" date="2015-11" db="EMBL/GenBank/DDBJ databases">
        <title>Description and complete genome sequence of a novel strain predominating in hypersaline microbial mats and representing a new family of the Bacteriodetes phylum.</title>
        <authorList>
            <person name="Spring S."/>
            <person name="Bunk B."/>
            <person name="Sproer C."/>
            <person name="Klenk H.-P."/>
        </authorList>
    </citation>
    <scope>NUCLEOTIDE SEQUENCE [LARGE SCALE GENOMIC DNA]</scope>
    <source>
        <strain evidence="2 3">L21-Spi-D4</strain>
    </source>
</reference>
<dbReference type="STRING" id="1307839.L21SP5_00618"/>
<proteinExistence type="predicted"/>
<organism evidence="2 3">
    <name type="scientific">Salinivirga cyanobacteriivorans</name>
    <dbReference type="NCBI Taxonomy" id="1307839"/>
    <lineage>
        <taxon>Bacteria</taxon>
        <taxon>Pseudomonadati</taxon>
        <taxon>Bacteroidota</taxon>
        <taxon>Bacteroidia</taxon>
        <taxon>Bacteroidales</taxon>
        <taxon>Salinivirgaceae</taxon>
        <taxon>Salinivirga</taxon>
    </lineage>
</organism>
<dbReference type="RefSeq" id="WP_057951852.1">
    <property type="nucleotide sequence ID" value="NZ_CP013118.1"/>
</dbReference>
<gene>
    <name evidence="2" type="ORF">L21SP5_00618</name>
</gene>
<protein>
    <recommendedName>
        <fullName evidence="4">WxL domain-containing protein</fullName>
    </recommendedName>
</protein>
<evidence type="ECO:0008006" key="4">
    <source>
        <dbReference type="Google" id="ProtNLM"/>
    </source>
</evidence>
<dbReference type="KEGG" id="blq:L21SP5_00618"/>
<dbReference type="EMBL" id="CP013118">
    <property type="protein sequence ID" value="ALO14290.1"/>
    <property type="molecule type" value="Genomic_DNA"/>
</dbReference>
<name>A0A0S2HW77_9BACT</name>
<evidence type="ECO:0000313" key="3">
    <source>
        <dbReference type="Proteomes" id="UP000064893"/>
    </source>
</evidence>
<sequence precursor="true">MKKLSLLFVGLLLGMATIAQPVVDNAIIPVAVNLNSILRLNVTSGGNIEWTVNTIDQYQNGIATGPRYQTDFTVASSVDFDINLYAEDATLLGTDDVNNTMSLDNIGYDVVSTGGGADGTNWNLPGTVAALTNAAVPVVTSIGGFGAGDITQNAFQIQWEMGTSGTGMNGSSLLQQSIAPDRYTTNVFLVLVPQ</sequence>
<dbReference type="AlphaFoldDB" id="A0A0S2HW77"/>
<dbReference type="OrthoDB" id="9878706at2"/>
<keyword evidence="3" id="KW-1185">Reference proteome</keyword>
<accession>A0A0S2HW77</accession>
<keyword evidence="1" id="KW-0732">Signal</keyword>
<feature type="chain" id="PRO_5006599148" description="WxL domain-containing protein" evidence="1">
    <location>
        <begin position="22"/>
        <end position="194"/>
    </location>
</feature>